<accession>A0A3A4ZCJ0</accession>
<keyword evidence="3" id="KW-0489">Methyltransferase</keyword>
<proteinExistence type="predicted"/>
<dbReference type="GO" id="GO:0008757">
    <property type="term" value="F:S-adenosylmethionine-dependent methyltransferase activity"/>
    <property type="evidence" value="ECO:0007669"/>
    <property type="project" value="InterPro"/>
</dbReference>
<comment type="caution">
    <text evidence="3">The sequence shown here is derived from an EMBL/GenBank/DDBJ whole genome shotgun (WGS) entry which is preliminary data.</text>
</comment>
<dbReference type="CDD" id="cd02440">
    <property type="entry name" value="AdoMet_MTases"/>
    <property type="match status" value="1"/>
</dbReference>
<organism evidence="3 4">
    <name type="scientific">candidate division WWE3 bacterium</name>
    <dbReference type="NCBI Taxonomy" id="2053526"/>
    <lineage>
        <taxon>Bacteria</taxon>
        <taxon>Katanobacteria</taxon>
    </lineage>
</organism>
<protein>
    <submittedName>
        <fullName evidence="3">Methyltransferase domain-containing protein</fullName>
    </submittedName>
</protein>
<dbReference type="InterPro" id="IPR013216">
    <property type="entry name" value="Methyltransf_11"/>
</dbReference>
<evidence type="ECO:0000259" key="2">
    <source>
        <dbReference type="Pfam" id="PF08241"/>
    </source>
</evidence>
<evidence type="ECO:0000313" key="4">
    <source>
        <dbReference type="Proteomes" id="UP000265540"/>
    </source>
</evidence>
<evidence type="ECO:0000259" key="1">
    <source>
        <dbReference type="Pfam" id="PF04765"/>
    </source>
</evidence>
<dbReference type="Proteomes" id="UP000265540">
    <property type="component" value="Unassembled WGS sequence"/>
</dbReference>
<dbReference type="SUPFAM" id="SSF53335">
    <property type="entry name" value="S-adenosyl-L-methionine-dependent methyltransferases"/>
    <property type="match status" value="1"/>
</dbReference>
<gene>
    <name evidence="3" type="ORF">C4561_04330</name>
</gene>
<dbReference type="InterPro" id="IPR048354">
    <property type="entry name" value="TOD1_MUCI70_glycTrfase_dom"/>
</dbReference>
<name>A0A3A4ZCJ0_UNCKA</name>
<feature type="domain" description="TOD1/MUCI70 glycosyltransferase-like" evidence="1">
    <location>
        <begin position="45"/>
        <end position="195"/>
    </location>
</feature>
<keyword evidence="3" id="KW-0808">Transferase</keyword>
<feature type="domain" description="Methyltransferase type 11" evidence="2">
    <location>
        <begin position="316"/>
        <end position="408"/>
    </location>
</feature>
<dbReference type="InterPro" id="IPR029063">
    <property type="entry name" value="SAM-dependent_MTases_sf"/>
</dbReference>
<dbReference type="Gene3D" id="3.40.50.150">
    <property type="entry name" value="Vaccinia Virus protein VP39"/>
    <property type="match status" value="1"/>
</dbReference>
<reference evidence="3 4" key="1">
    <citation type="journal article" date="2017" name="ISME J.">
        <title>Energy and carbon metabolisms in a deep terrestrial subsurface fluid microbial community.</title>
        <authorList>
            <person name="Momper L."/>
            <person name="Jungbluth S.P."/>
            <person name="Lee M.D."/>
            <person name="Amend J.P."/>
        </authorList>
    </citation>
    <scope>NUCLEOTIDE SEQUENCE [LARGE SCALE GENOMIC DNA]</scope>
    <source>
        <strain evidence="3">SURF_46</strain>
    </source>
</reference>
<sequence>MRIAVITANLGNFDPVIKHVDQSLPCDFYRFTDENFPPRSKAMTPRLQARIVKMFGWQMVPGYDYYIWVDSSLILSDKDSVSWFLKQCESVDMAVFKHPERNTIQEEADFLKERINRKDSYILSRYENELVDEQLAAIKADKSFADQNLFASSALIYKNNSKVHNVMFQWWHHTSRYHTIDQLSLPYVLFKQNCSVRIIPDNYLKTTYLQHVRKFKDQEDWDNQNKEQYKKTEAELQVEKIMENLAKVESPQLQLDKPKEEPEGVSSNTTNQYQHVLDFWREWLEGNGKAFERSGRLINRFDFMLKGRKRATIANLGAGPVCLIGNWRRDIKVNIVSSDILADEYAKIRKELDLNPQYIVEKEDMENLSYGDNSFDIVYCANALDRTKNPRKALMEMFRLCKPDGYVYLRHIVDNDYRHLDKSPYKWKIELIESVDCRFSNYTSEQNGEGFLLSEVYQGFKSKVELTAKGVLITSYVQKK</sequence>
<dbReference type="GO" id="GO:0032259">
    <property type="term" value="P:methylation"/>
    <property type="evidence" value="ECO:0007669"/>
    <property type="project" value="UniProtKB-KW"/>
</dbReference>
<dbReference type="Pfam" id="PF04765">
    <property type="entry name" value="TOD1_MUCI70"/>
    <property type="match status" value="1"/>
</dbReference>
<dbReference type="Pfam" id="PF08241">
    <property type="entry name" value="Methyltransf_11"/>
    <property type="match status" value="1"/>
</dbReference>
<dbReference type="EMBL" id="QZJF01000017">
    <property type="protein sequence ID" value="RJR26974.1"/>
    <property type="molecule type" value="Genomic_DNA"/>
</dbReference>
<dbReference type="AlphaFoldDB" id="A0A3A4ZCJ0"/>
<evidence type="ECO:0000313" key="3">
    <source>
        <dbReference type="EMBL" id="RJR26974.1"/>
    </source>
</evidence>